<keyword evidence="2 5" id="KW-0012">Acyltransferase</keyword>
<dbReference type="EMBL" id="FWDM01000002">
    <property type="protein sequence ID" value="SLM09947.1"/>
    <property type="molecule type" value="Genomic_DNA"/>
</dbReference>
<organism evidence="5">
    <name type="scientific">uncultured spirochete</name>
    <dbReference type="NCBI Taxonomy" id="156406"/>
    <lineage>
        <taxon>Bacteria</taxon>
        <taxon>Pseudomonadati</taxon>
        <taxon>Spirochaetota</taxon>
        <taxon>Spirochaetia</taxon>
        <taxon>Spirochaetales</taxon>
        <taxon>environmental samples</taxon>
    </lineage>
</organism>
<dbReference type="EC" id="2.3.2.8" evidence="5"/>
<dbReference type="InterPro" id="IPR007472">
    <property type="entry name" value="N-end_Aminoacyl_Trfase_C"/>
</dbReference>
<evidence type="ECO:0000259" key="4">
    <source>
        <dbReference type="Pfam" id="PF04377"/>
    </source>
</evidence>
<dbReference type="Pfam" id="PF04377">
    <property type="entry name" value="ATE_C"/>
    <property type="match status" value="1"/>
</dbReference>
<dbReference type="GO" id="GO:0004057">
    <property type="term" value="F:arginyl-tRNA--protein transferase activity"/>
    <property type="evidence" value="ECO:0007669"/>
    <property type="project" value="UniProtKB-EC"/>
</dbReference>
<sequence length="311" mass="35547">MYNEFKAGIRYASRCKPKTKAYKETSMLSSRQSPIQFQTRSICQYLPDHRPSLSDHMIFAPSVDPALYGSLISHGWRRYGRELYRMACPGCNICIPLRINAEKIRLSSSLKKILRLNSDLQIVVKPPSFNAEHFELWKSYSKLKHFSGPGDLTEEVYCGLFEPWSLILEYREMAAQNRLVAVSHLDPLPDGISSVYFSFAPEAKDRSLGFFSIMAEAYIATSAAHLLNGKLVSIETAAVVSYYSNRENTRKNSGWYYLGFWVPGSPKMEYKARIAPFEIALPEWHEFGSRLEALEYLRDVRMPGLGPFLQI</sequence>
<keyword evidence="1 5" id="KW-0808">Transferase</keyword>
<name>A0A3P3XFD1_9SPIR</name>
<feature type="domain" description="N-end rule aminoacyl transferase C-terminal" evidence="4">
    <location>
        <begin position="132"/>
        <end position="279"/>
    </location>
</feature>
<dbReference type="AlphaFoldDB" id="A0A3P3XFD1"/>
<evidence type="ECO:0000256" key="2">
    <source>
        <dbReference type="ARBA" id="ARBA00023315"/>
    </source>
</evidence>
<protein>
    <submittedName>
        <fullName evidence="5">Putative Arginyltransferase</fullName>
        <ecNumber evidence="5">2.3.2.8</ecNumber>
    </submittedName>
</protein>
<proteinExistence type="predicted"/>
<dbReference type="InterPro" id="IPR007471">
    <property type="entry name" value="N-end_Aminoacyl_Trfase_N"/>
</dbReference>
<dbReference type="GO" id="GO:0005737">
    <property type="term" value="C:cytoplasm"/>
    <property type="evidence" value="ECO:0007669"/>
    <property type="project" value="TreeGrafter"/>
</dbReference>
<evidence type="ECO:0000313" key="5">
    <source>
        <dbReference type="EMBL" id="SLM09947.1"/>
    </source>
</evidence>
<accession>A0A3P3XFD1</accession>
<evidence type="ECO:0000259" key="3">
    <source>
        <dbReference type="Pfam" id="PF04376"/>
    </source>
</evidence>
<dbReference type="Pfam" id="PF04376">
    <property type="entry name" value="ATE_N"/>
    <property type="match status" value="1"/>
</dbReference>
<gene>
    <name evidence="5" type="ORF">SPIROBIBN47_100177</name>
</gene>
<dbReference type="PANTHER" id="PTHR21367">
    <property type="entry name" value="ARGININE-TRNA-PROTEIN TRANSFERASE 1"/>
    <property type="match status" value="1"/>
</dbReference>
<dbReference type="PANTHER" id="PTHR21367:SF1">
    <property type="entry name" value="ARGINYL-TRNA--PROTEIN TRANSFERASE 1"/>
    <property type="match status" value="1"/>
</dbReference>
<reference evidence="5" key="1">
    <citation type="submission" date="2017-02" db="EMBL/GenBank/DDBJ databases">
        <authorList>
            <person name="Regsiter A."/>
            <person name="William W."/>
        </authorList>
    </citation>
    <scope>NUCLEOTIDE SEQUENCE</scope>
    <source>
        <strain evidence="5">Bib</strain>
    </source>
</reference>
<evidence type="ECO:0000256" key="1">
    <source>
        <dbReference type="ARBA" id="ARBA00022679"/>
    </source>
</evidence>
<feature type="domain" description="N-end aminoacyl transferase N-terminal" evidence="3">
    <location>
        <begin position="43"/>
        <end position="112"/>
    </location>
</feature>
<dbReference type="InterPro" id="IPR030700">
    <property type="entry name" value="N-end_Aminoacyl_Trfase"/>
</dbReference>